<feature type="region of interest" description="Disordered" evidence="1">
    <location>
        <begin position="1190"/>
        <end position="1213"/>
    </location>
</feature>
<sequence length="1427" mass="154228">MAAQQHSQHSQQTETLLDVSHQDEDEATPEKGEYRDSDSLHQTSSTDSGSPHGHARGPVVEETQFLDVIADSLPQRLAAEAAAAALDLGAQNGDDRVSESSGRDNHADAETTRSEIESKASKSRLKTHGPNWSNVHHDNDDEDLYTVSPGAARSTTKIQLTEMVPSTKPRSSLVASTPAAETTTLFVSQTHHQGPVGSVAPATREVTGVVITKSGAAERAISDLLEGGAVAGTPSSRSRHVGPFVTLAAQKAKNQSEVMQEDELRQSSCTKELAKAGQSGPSASTKPVRKRVQDLYGDRPKRAAKASALDALRARKGIPPSSTRTDEPDDPGDKTYEPAARKTNDAATDALKLSKKSKQLPTPASNPAASRTTAAMTTTGKLSTHRMKPPEDPMDAAVGSRVGTGDLARASATMPVTESRENTVASSARKPGALKRPNKATGIEQPSKRRKGTFDVPSDENAGQVEASQAQRRGVAKDSKPSKAVPKPAAKERATVDSAPDRRRRERSQSHVSIALTGRSVLESRTRQRMAEISTKAPNLQESRHTKASIARESNTAKVLKERAPLPKQHISGADKENVDPTVESYEDFEDTVVQYEDDRPGQVNTRDEDVDAQAQQPDAVRSVSGRSGSTVIDLESQADERVLPLVISKPDSAAPRAIASTEPPSGNPVKVRPAATEFLASRPARTLARPQTPSVLPSSPPQRTREVRESRKPQVIAFDDKGPCNQGTPSFNVHSATSTRVQKDQSRYTLRSTPANKDLLAPKQVPEIRQANVANENEDVFAAFLPGRPEDVRSSPAPGVTRRACHPNVKREGYGNDEVPSVLETEDNYANIDDFEGTTLVESADKDAQPTASQVAMPPPGGRLEKVKKAHREPAVPAALDHQGTEPSDIQDARRGKRRALQNFDRSEERVTKRHKKDVTNCDVEELELGPTAEAKTAKTGSQSGLRSSAAQPSASSEQTQLLELPSKLSTRSVEVAQLSDDAARPQPQKQSLCDALYSKVHAQYPEIAEKLTGMLLQIDYKDIVILTTDDDALRQHVTEVKRIHDNFIEKSNSQISESQPQTRPVVLPVNRRRTRVVRQASQGSQRVDMTGSPIPKGINVPPRGTAVGTFLSQSKMSSDEALDSRVAEAKIDDGLGLPLNDHHLAPPSAQPRNIMSSNTKPVPAAPYEESRAITRRVSGADAAKLVTQRERSDPFNLTDDQNSGETAGPFTTGFKEKLRQQVGDLVSSGESQPANGEVPDEDPDMTLVEPAAPPAKRSAKQPANHVQATVKRVISISSNASTSDSDISSMPSTDSSQEDDSIATWRKALEPHQGSLFDALVVVSHKLVKHIVDQETAASDTLNDYRLQGEKVVEMLEQSHLEAYEKQAAALEKHKRKMKKKLKCQGEELASVVEQLAGQREKSRFLHEEGDELGGKLGELMSMVA</sequence>
<name>A0A1V8T7Z5_9PEZI</name>
<dbReference type="InParanoid" id="A0A1V8T7Z5"/>
<dbReference type="Gene3D" id="1.10.1900.10">
    <property type="entry name" value="c-terminal domain of poly(a) binding protein"/>
    <property type="match status" value="1"/>
</dbReference>
<comment type="caution">
    <text evidence="3">The sequence shown here is derived from an EMBL/GenBank/DDBJ whole genome shotgun (WGS) entry which is preliminary data.</text>
</comment>
<feature type="compositionally biased region" description="Low complexity" evidence="1">
    <location>
        <begin position="1"/>
        <end position="12"/>
    </location>
</feature>
<evidence type="ECO:0000256" key="1">
    <source>
        <dbReference type="SAM" id="MobiDB-lite"/>
    </source>
</evidence>
<dbReference type="PROSITE" id="PS51309">
    <property type="entry name" value="PABC"/>
    <property type="match status" value="1"/>
</dbReference>
<feature type="compositionally biased region" description="Basic and acidic residues" evidence="1">
    <location>
        <begin position="28"/>
        <end position="39"/>
    </location>
</feature>
<feature type="compositionally biased region" description="Polar residues" evidence="1">
    <location>
        <begin position="1152"/>
        <end position="1162"/>
    </location>
</feature>
<dbReference type="EMBL" id="NAJO01000014">
    <property type="protein sequence ID" value="OQO07480.1"/>
    <property type="molecule type" value="Genomic_DNA"/>
</dbReference>
<dbReference type="InterPro" id="IPR036053">
    <property type="entry name" value="PABP-dom"/>
</dbReference>
<feature type="compositionally biased region" description="Polar residues" evidence="1">
    <location>
        <begin position="168"/>
        <end position="177"/>
    </location>
</feature>
<feature type="compositionally biased region" description="Low complexity" evidence="1">
    <location>
        <begin position="1276"/>
        <end position="1297"/>
    </location>
</feature>
<feature type="region of interest" description="Disordered" evidence="1">
    <location>
        <begin position="931"/>
        <end position="963"/>
    </location>
</feature>
<feature type="compositionally biased region" description="Basic and acidic residues" evidence="1">
    <location>
        <begin position="331"/>
        <end position="344"/>
    </location>
</feature>
<dbReference type="Proteomes" id="UP000192596">
    <property type="component" value="Unassembled WGS sequence"/>
</dbReference>
<feature type="compositionally biased region" description="Low complexity" evidence="1">
    <location>
        <begin position="368"/>
        <end position="379"/>
    </location>
</feature>
<feature type="compositionally biased region" description="Basic and acidic residues" evidence="1">
    <location>
        <begin position="291"/>
        <end position="301"/>
    </location>
</feature>
<feature type="region of interest" description="Disordered" evidence="1">
    <location>
        <begin position="1148"/>
        <end position="1171"/>
    </location>
</feature>
<organism evidence="3 4">
    <name type="scientific">Cryoendolithus antarcticus</name>
    <dbReference type="NCBI Taxonomy" id="1507870"/>
    <lineage>
        <taxon>Eukaryota</taxon>
        <taxon>Fungi</taxon>
        <taxon>Dikarya</taxon>
        <taxon>Ascomycota</taxon>
        <taxon>Pezizomycotina</taxon>
        <taxon>Dothideomycetes</taxon>
        <taxon>Dothideomycetidae</taxon>
        <taxon>Cladosporiales</taxon>
        <taxon>Cladosporiaceae</taxon>
        <taxon>Cryoendolithus</taxon>
    </lineage>
</organism>
<dbReference type="SUPFAM" id="SSF63570">
    <property type="entry name" value="PABC (PABP) domain"/>
    <property type="match status" value="1"/>
</dbReference>
<feature type="region of interest" description="Disordered" evidence="1">
    <location>
        <begin position="91"/>
        <end position="177"/>
    </location>
</feature>
<feature type="region of interest" description="Disordered" evidence="1">
    <location>
        <begin position="844"/>
        <end position="918"/>
    </location>
</feature>
<feature type="compositionally biased region" description="Basic and acidic residues" evidence="1">
    <location>
        <begin position="489"/>
        <end position="509"/>
    </location>
</feature>
<protein>
    <recommendedName>
        <fullName evidence="2">PABC domain-containing protein</fullName>
    </recommendedName>
</protein>
<evidence type="ECO:0000313" key="3">
    <source>
        <dbReference type="EMBL" id="OQO07480.1"/>
    </source>
</evidence>
<dbReference type="SMART" id="SM00517">
    <property type="entry name" value="PolyA"/>
    <property type="match status" value="1"/>
</dbReference>
<dbReference type="Pfam" id="PF00658">
    <property type="entry name" value="MLLE"/>
    <property type="match status" value="1"/>
</dbReference>
<feature type="region of interest" description="Disordered" evidence="1">
    <location>
        <begin position="1225"/>
        <end position="1303"/>
    </location>
</feature>
<feature type="region of interest" description="Disordered" evidence="1">
    <location>
        <begin position="251"/>
        <end position="631"/>
    </location>
</feature>
<dbReference type="OrthoDB" id="5374844at2759"/>
<reference evidence="4" key="1">
    <citation type="submission" date="2017-03" db="EMBL/GenBank/DDBJ databases">
        <title>Genomes of endolithic fungi from Antarctica.</title>
        <authorList>
            <person name="Coleine C."/>
            <person name="Masonjones S."/>
            <person name="Stajich J.E."/>
        </authorList>
    </citation>
    <scope>NUCLEOTIDE SEQUENCE [LARGE SCALE GENOMIC DNA]</scope>
    <source>
        <strain evidence="4">CCFEE 5527</strain>
    </source>
</reference>
<dbReference type="InterPro" id="IPR002004">
    <property type="entry name" value="PABP_HYD_C"/>
</dbReference>
<feature type="region of interest" description="Disordered" evidence="1">
    <location>
        <begin position="1"/>
        <end position="60"/>
    </location>
</feature>
<dbReference type="GO" id="GO:0003723">
    <property type="term" value="F:RNA binding"/>
    <property type="evidence" value="ECO:0007669"/>
    <property type="project" value="InterPro"/>
</dbReference>
<feature type="region of interest" description="Disordered" evidence="1">
    <location>
        <begin position="1078"/>
        <end position="1104"/>
    </location>
</feature>
<evidence type="ECO:0000313" key="4">
    <source>
        <dbReference type="Proteomes" id="UP000192596"/>
    </source>
</evidence>
<feature type="compositionally biased region" description="Polar residues" evidence="1">
    <location>
        <begin position="40"/>
        <end position="49"/>
    </location>
</feature>
<feature type="domain" description="PABC" evidence="2">
    <location>
        <begin position="974"/>
        <end position="1051"/>
    </location>
</feature>
<evidence type="ECO:0000259" key="2">
    <source>
        <dbReference type="PROSITE" id="PS51309"/>
    </source>
</evidence>
<proteinExistence type="predicted"/>
<gene>
    <name evidence="3" type="ORF">B0A48_07177</name>
</gene>
<feature type="compositionally biased region" description="Basic and acidic residues" evidence="1">
    <location>
        <begin position="93"/>
        <end position="120"/>
    </location>
</feature>
<feature type="region of interest" description="Disordered" evidence="1">
    <location>
        <begin position="684"/>
        <end position="711"/>
    </location>
</feature>
<accession>A0A1V8T7Z5</accession>
<feature type="compositionally biased region" description="Low complexity" evidence="1">
    <location>
        <begin position="621"/>
        <end position="630"/>
    </location>
</feature>
<feature type="compositionally biased region" description="Low complexity" evidence="1">
    <location>
        <begin position="949"/>
        <end position="958"/>
    </location>
</feature>
<keyword evidence="4" id="KW-1185">Reference proteome</keyword>
<dbReference type="STRING" id="1507870.A0A1V8T7Z5"/>